<evidence type="ECO:0000256" key="5">
    <source>
        <dbReference type="ARBA" id="ARBA00023222"/>
    </source>
</evidence>
<dbReference type="NCBIfam" id="NF008865">
    <property type="entry name" value="PRK11898.1"/>
    <property type="match status" value="1"/>
</dbReference>
<accession>A0A166FGF9</accession>
<comment type="caution">
    <text evidence="10">The sequence shown here is derived from an EMBL/GenBank/DDBJ whole genome shotgun (WGS) entry which is preliminary data.</text>
</comment>
<dbReference type="SUPFAM" id="SSF55021">
    <property type="entry name" value="ACT-like"/>
    <property type="match status" value="1"/>
</dbReference>
<dbReference type="Pfam" id="PF01842">
    <property type="entry name" value="ACT"/>
    <property type="match status" value="1"/>
</dbReference>
<comment type="pathway">
    <text evidence="1">Amino-acid biosynthesis; L-phenylalanine biosynthesis; phenylpyruvate from prephenate: step 1/1.</text>
</comment>
<evidence type="ECO:0000313" key="10">
    <source>
        <dbReference type="EMBL" id="KZX17648.1"/>
    </source>
</evidence>
<keyword evidence="3" id="KW-0028">Amino-acid biosynthesis</keyword>
<dbReference type="AlphaFoldDB" id="A0A166FGF9"/>
<dbReference type="PATRIC" id="fig|47311.3.peg.130"/>
<dbReference type="CDD" id="cd04905">
    <property type="entry name" value="ACT_CM-PDT"/>
    <property type="match status" value="1"/>
</dbReference>
<keyword evidence="6 10" id="KW-0456">Lyase</keyword>
<evidence type="ECO:0000256" key="3">
    <source>
        <dbReference type="ARBA" id="ARBA00022605"/>
    </source>
</evidence>
<dbReference type="Gene3D" id="3.40.190.10">
    <property type="entry name" value="Periplasmic binding protein-like II"/>
    <property type="match status" value="2"/>
</dbReference>
<dbReference type="PANTHER" id="PTHR21022:SF19">
    <property type="entry name" value="PREPHENATE DEHYDRATASE-RELATED"/>
    <property type="match status" value="1"/>
</dbReference>
<dbReference type="FunFam" id="3.40.190.10:FF:000034">
    <property type="entry name" value="Chorismate mutase/prephenate dehydratase"/>
    <property type="match status" value="1"/>
</dbReference>
<dbReference type="InterPro" id="IPR045865">
    <property type="entry name" value="ACT-like_dom_sf"/>
</dbReference>
<protein>
    <recommendedName>
        <fullName evidence="2">prephenate dehydratase</fullName>
        <ecNumber evidence="2">4.2.1.51</ecNumber>
    </recommendedName>
</protein>
<dbReference type="STRING" id="47311.MBCUT_01260"/>
<dbReference type="InterPro" id="IPR018528">
    <property type="entry name" value="Preph_deHydtase_CS"/>
</dbReference>
<evidence type="ECO:0000256" key="1">
    <source>
        <dbReference type="ARBA" id="ARBA00004741"/>
    </source>
</evidence>
<dbReference type="Proteomes" id="UP000077275">
    <property type="component" value="Unassembled WGS sequence"/>
</dbReference>
<keyword evidence="11" id="KW-1185">Reference proteome</keyword>
<dbReference type="Pfam" id="PF00800">
    <property type="entry name" value="PDT"/>
    <property type="match status" value="1"/>
</dbReference>
<dbReference type="Gene3D" id="3.30.70.260">
    <property type="match status" value="1"/>
</dbReference>
<dbReference type="EC" id="4.2.1.51" evidence="2"/>
<dbReference type="GO" id="GO:0004664">
    <property type="term" value="F:prephenate dehydratase activity"/>
    <property type="evidence" value="ECO:0007669"/>
    <property type="project" value="UniProtKB-EC"/>
</dbReference>
<sequence>MHTDLKIEEEIVLTVNHNLLSTEDSDIDDITDVYSHSQALAQCQNYLEKHNMKTHFTLSTAAAAKSINSNNSYAAIGTLKAAEIYGLKVIDRNIQDISNNKTRFIVLSKYEHPLTGHDKTSIIFSLLDDNPGGLYDILGVFAYNNVNLSKIESRPSKEGLGKYIFFVDFEGHKDNEIIKNILNIIKTKTSFIKILGSYPFVDIS</sequence>
<reference evidence="10 11" key="1">
    <citation type="submission" date="2016-04" db="EMBL/GenBank/DDBJ databases">
        <title>Genome sequence of Methanobrevibacter cuticularis DSM 11139.</title>
        <authorList>
            <person name="Poehlein A."/>
            <person name="Seedorf H."/>
            <person name="Daniel R."/>
        </authorList>
    </citation>
    <scope>NUCLEOTIDE SEQUENCE [LARGE SCALE GENOMIC DNA]</scope>
    <source>
        <strain evidence="10 11">DSM 11139</strain>
    </source>
</reference>
<dbReference type="PROSITE" id="PS51171">
    <property type="entry name" value="PREPHENATE_DEHYDR_3"/>
    <property type="match status" value="1"/>
</dbReference>
<dbReference type="GO" id="GO:0009094">
    <property type="term" value="P:L-phenylalanine biosynthetic process"/>
    <property type="evidence" value="ECO:0007669"/>
    <property type="project" value="UniProtKB-KW"/>
</dbReference>
<dbReference type="PROSITE" id="PS00858">
    <property type="entry name" value="PREPHENATE_DEHYDR_2"/>
    <property type="match status" value="1"/>
</dbReference>
<dbReference type="PROSITE" id="PS00857">
    <property type="entry name" value="PREPHENATE_DEHYDR_1"/>
    <property type="match status" value="1"/>
</dbReference>
<dbReference type="InterPro" id="IPR001086">
    <property type="entry name" value="Preph_deHydtase"/>
</dbReference>
<organism evidence="10 11">
    <name type="scientific">Methanobrevibacter cuticularis</name>
    <dbReference type="NCBI Taxonomy" id="47311"/>
    <lineage>
        <taxon>Archaea</taxon>
        <taxon>Methanobacteriati</taxon>
        <taxon>Methanobacteriota</taxon>
        <taxon>Methanomada group</taxon>
        <taxon>Methanobacteria</taxon>
        <taxon>Methanobacteriales</taxon>
        <taxon>Methanobacteriaceae</taxon>
        <taxon>Methanobrevibacter</taxon>
    </lineage>
</organism>
<dbReference type="SUPFAM" id="SSF53850">
    <property type="entry name" value="Periplasmic binding protein-like II"/>
    <property type="match status" value="1"/>
</dbReference>
<evidence type="ECO:0000256" key="7">
    <source>
        <dbReference type="ARBA" id="ARBA00047848"/>
    </source>
</evidence>
<evidence type="ECO:0000259" key="9">
    <source>
        <dbReference type="PROSITE" id="PS51671"/>
    </source>
</evidence>
<comment type="catalytic activity">
    <reaction evidence="7">
        <text>prephenate + H(+) = 3-phenylpyruvate + CO2 + H2O</text>
        <dbReference type="Rhea" id="RHEA:21648"/>
        <dbReference type="ChEBI" id="CHEBI:15377"/>
        <dbReference type="ChEBI" id="CHEBI:15378"/>
        <dbReference type="ChEBI" id="CHEBI:16526"/>
        <dbReference type="ChEBI" id="CHEBI:18005"/>
        <dbReference type="ChEBI" id="CHEBI:29934"/>
        <dbReference type="EC" id="4.2.1.51"/>
    </reaction>
</comment>
<evidence type="ECO:0000256" key="4">
    <source>
        <dbReference type="ARBA" id="ARBA00023141"/>
    </source>
</evidence>
<feature type="domain" description="ACT" evidence="9">
    <location>
        <begin position="122"/>
        <end position="199"/>
    </location>
</feature>
<evidence type="ECO:0000256" key="2">
    <source>
        <dbReference type="ARBA" id="ARBA00013147"/>
    </source>
</evidence>
<dbReference type="EMBL" id="LWMW01000022">
    <property type="protein sequence ID" value="KZX17648.1"/>
    <property type="molecule type" value="Genomic_DNA"/>
</dbReference>
<dbReference type="FunFam" id="3.30.70.260:FF:000012">
    <property type="entry name" value="Prephenate dehydratase"/>
    <property type="match status" value="1"/>
</dbReference>
<name>A0A166FGF9_9EURY</name>
<dbReference type="PROSITE" id="PS51671">
    <property type="entry name" value="ACT"/>
    <property type="match status" value="1"/>
</dbReference>
<dbReference type="GO" id="GO:0005737">
    <property type="term" value="C:cytoplasm"/>
    <property type="evidence" value="ECO:0007669"/>
    <property type="project" value="TreeGrafter"/>
</dbReference>
<evidence type="ECO:0000256" key="6">
    <source>
        <dbReference type="ARBA" id="ARBA00023239"/>
    </source>
</evidence>
<evidence type="ECO:0000313" key="11">
    <source>
        <dbReference type="Proteomes" id="UP000077275"/>
    </source>
</evidence>
<dbReference type="InterPro" id="IPR002912">
    <property type="entry name" value="ACT_dom"/>
</dbReference>
<feature type="domain" description="Prephenate dehydratase" evidence="8">
    <location>
        <begin position="1"/>
        <end position="109"/>
    </location>
</feature>
<keyword evidence="4" id="KW-0057">Aromatic amino acid biosynthesis</keyword>
<dbReference type="PANTHER" id="PTHR21022">
    <property type="entry name" value="PREPHENATE DEHYDRATASE P PROTEIN"/>
    <property type="match status" value="1"/>
</dbReference>
<evidence type="ECO:0000259" key="8">
    <source>
        <dbReference type="PROSITE" id="PS51171"/>
    </source>
</evidence>
<gene>
    <name evidence="10" type="primary">pheA</name>
    <name evidence="10" type="ORF">MBCUT_01260</name>
</gene>
<keyword evidence="5" id="KW-0584">Phenylalanine biosynthesis</keyword>
<proteinExistence type="predicted"/>